<dbReference type="PANTHER" id="PTHR47718">
    <property type="entry name" value="OS01G0519700 PROTEIN"/>
    <property type="match status" value="1"/>
</dbReference>
<reference evidence="2 4" key="1">
    <citation type="submission" date="2017-11" db="EMBL/GenBank/DDBJ databases">
        <title>The genome of Rhizophagus clarus HR1 reveals common genetic basis of auxotrophy among arbuscular mycorrhizal fungi.</title>
        <authorList>
            <person name="Kobayashi Y."/>
        </authorList>
    </citation>
    <scope>NUCLEOTIDE SEQUENCE [LARGE SCALE GENOMIC DNA]</scope>
    <source>
        <strain evidence="2 4">HR1</strain>
    </source>
</reference>
<protein>
    <submittedName>
        <fullName evidence="3">Protein FAR1-related sequence 5-like</fullName>
    </submittedName>
</protein>
<dbReference type="EMBL" id="BLAL01000196">
    <property type="protein sequence ID" value="GES90868.1"/>
    <property type="molecule type" value="Genomic_DNA"/>
</dbReference>
<dbReference type="Proteomes" id="UP000615446">
    <property type="component" value="Unassembled WGS sequence"/>
</dbReference>
<evidence type="ECO:0000313" key="2">
    <source>
        <dbReference type="EMBL" id="GBB85770.1"/>
    </source>
</evidence>
<proteinExistence type="predicted"/>
<accession>A0A2Z6Q6M1</accession>
<dbReference type="STRING" id="94130.A0A2Z6Q6M1"/>
<dbReference type="InterPro" id="IPR018289">
    <property type="entry name" value="MULE_transposase_dom"/>
</dbReference>
<evidence type="ECO:0000313" key="3">
    <source>
        <dbReference type="EMBL" id="GES90868.1"/>
    </source>
</evidence>
<gene>
    <name evidence="3" type="ORF">RCL2_001769600</name>
    <name evidence="2" type="ORF">RclHR1_12200003</name>
</gene>
<comment type="caution">
    <text evidence="2">The sequence shown here is derived from an EMBL/GenBank/DDBJ whole genome shotgun (WGS) entry which is preliminary data.</text>
</comment>
<dbReference type="OrthoDB" id="2313494at2759"/>
<dbReference type="Pfam" id="PF10551">
    <property type="entry name" value="MULE"/>
    <property type="match status" value="1"/>
</dbReference>
<name>A0A2Z6Q6M1_9GLOM</name>
<evidence type="ECO:0000259" key="1">
    <source>
        <dbReference type="Pfam" id="PF10551"/>
    </source>
</evidence>
<feature type="domain" description="MULE transposase" evidence="1">
    <location>
        <begin position="21"/>
        <end position="77"/>
    </location>
</feature>
<sequence length="105" mass="12083">MSPNQVELWIQYHNIIINNITCKTNRYDMVLSLFVAVDNHNNSQLVYQVLVDDETTETHIWILECTLFMISGKKQPDKTINKGLVLLVFMTDSNPAVDTACAKFY</sequence>
<organism evidence="2 4">
    <name type="scientific">Rhizophagus clarus</name>
    <dbReference type="NCBI Taxonomy" id="94130"/>
    <lineage>
        <taxon>Eukaryota</taxon>
        <taxon>Fungi</taxon>
        <taxon>Fungi incertae sedis</taxon>
        <taxon>Mucoromycota</taxon>
        <taxon>Glomeromycotina</taxon>
        <taxon>Glomeromycetes</taxon>
        <taxon>Glomerales</taxon>
        <taxon>Glomeraceae</taxon>
        <taxon>Rhizophagus</taxon>
    </lineage>
</organism>
<reference evidence="3" key="2">
    <citation type="submission" date="2019-10" db="EMBL/GenBank/DDBJ databases">
        <title>Conservation and host-specific expression of non-tandemly repeated heterogenous ribosome RNA gene in arbuscular mycorrhizal fungi.</title>
        <authorList>
            <person name="Maeda T."/>
            <person name="Kobayashi Y."/>
            <person name="Nakagawa T."/>
            <person name="Ezawa T."/>
            <person name="Yamaguchi K."/>
            <person name="Bino T."/>
            <person name="Nishimoto Y."/>
            <person name="Shigenobu S."/>
            <person name="Kawaguchi M."/>
        </authorList>
    </citation>
    <scope>NUCLEOTIDE SEQUENCE</scope>
    <source>
        <strain evidence="3">HR1</strain>
    </source>
</reference>
<dbReference type="EMBL" id="BEXD01000248">
    <property type="protein sequence ID" value="GBB85770.1"/>
    <property type="molecule type" value="Genomic_DNA"/>
</dbReference>
<dbReference type="AlphaFoldDB" id="A0A2Z6Q6M1"/>
<dbReference type="Proteomes" id="UP000247702">
    <property type="component" value="Unassembled WGS sequence"/>
</dbReference>
<keyword evidence="4" id="KW-1185">Reference proteome</keyword>
<evidence type="ECO:0000313" key="4">
    <source>
        <dbReference type="Proteomes" id="UP000247702"/>
    </source>
</evidence>